<protein>
    <submittedName>
        <fullName evidence="1">Uncharacterized protein</fullName>
    </submittedName>
</protein>
<organism evidence="1 2">
    <name type="scientific">Streptomyces aidingensis</name>
    <dbReference type="NCBI Taxonomy" id="910347"/>
    <lineage>
        <taxon>Bacteria</taxon>
        <taxon>Bacillati</taxon>
        <taxon>Actinomycetota</taxon>
        <taxon>Actinomycetes</taxon>
        <taxon>Kitasatosporales</taxon>
        <taxon>Streptomycetaceae</taxon>
        <taxon>Streptomyces</taxon>
    </lineage>
</organism>
<dbReference type="RefSeq" id="WP_139238289.1">
    <property type="nucleotide sequence ID" value="NZ_FOLM01000003.1"/>
</dbReference>
<gene>
    <name evidence="1" type="ORF">SAMN05421773_103146</name>
</gene>
<reference evidence="1 2" key="1">
    <citation type="submission" date="2016-10" db="EMBL/GenBank/DDBJ databases">
        <authorList>
            <person name="de Groot N.N."/>
        </authorList>
    </citation>
    <scope>NUCLEOTIDE SEQUENCE [LARGE SCALE GENOMIC DNA]</scope>
    <source>
        <strain evidence="1 2">CGMCC 4.5739</strain>
    </source>
</reference>
<accession>A0A1I1IQ45</accession>
<dbReference type="STRING" id="910347.SAMN05421773_103146"/>
<proteinExistence type="predicted"/>
<name>A0A1I1IQ45_9ACTN</name>
<evidence type="ECO:0000313" key="2">
    <source>
        <dbReference type="Proteomes" id="UP000199207"/>
    </source>
</evidence>
<keyword evidence="2" id="KW-1185">Reference proteome</keyword>
<dbReference type="EMBL" id="FOLM01000003">
    <property type="protein sequence ID" value="SFC38419.1"/>
    <property type="molecule type" value="Genomic_DNA"/>
</dbReference>
<dbReference type="Proteomes" id="UP000199207">
    <property type="component" value="Unassembled WGS sequence"/>
</dbReference>
<dbReference type="OrthoDB" id="5521286at2"/>
<evidence type="ECO:0000313" key="1">
    <source>
        <dbReference type="EMBL" id="SFC38419.1"/>
    </source>
</evidence>
<dbReference type="AlphaFoldDB" id="A0A1I1IQ45"/>
<sequence length="104" mass="11123">MVGWEVVAAPGRPVALIHDRQSVLTEQRVARLCGTAGVGSLVLVNSLDDPRVQPADFLAGVARKIASDELNGRGDAVLTSLLRPYVDPGSVRGDERSRARLAHR</sequence>